<feature type="transmembrane region" description="Helical" evidence="1">
    <location>
        <begin position="129"/>
        <end position="148"/>
    </location>
</feature>
<dbReference type="PANTHER" id="PTHR36974:SF1">
    <property type="entry name" value="DOXX FAMILY MEMBRANE PROTEIN"/>
    <property type="match status" value="1"/>
</dbReference>
<keyword evidence="1" id="KW-0472">Membrane</keyword>
<accession>A0A850N756</accession>
<evidence type="ECO:0000313" key="2">
    <source>
        <dbReference type="EMBL" id="NVN17081.1"/>
    </source>
</evidence>
<protein>
    <recommendedName>
        <fullName evidence="4">DoxX family protein</fullName>
    </recommendedName>
</protein>
<feature type="transmembrane region" description="Helical" evidence="1">
    <location>
        <begin position="65"/>
        <end position="84"/>
    </location>
</feature>
<name>A0A850N756_9FLAO</name>
<dbReference type="Proteomes" id="UP000558089">
    <property type="component" value="Unassembled WGS sequence"/>
</dbReference>
<dbReference type="PANTHER" id="PTHR36974">
    <property type="entry name" value="MEMBRANE PROTEIN-RELATED"/>
    <property type="match status" value="1"/>
</dbReference>
<evidence type="ECO:0008006" key="4">
    <source>
        <dbReference type="Google" id="ProtNLM"/>
    </source>
</evidence>
<feature type="transmembrane region" description="Helical" evidence="1">
    <location>
        <begin position="33"/>
        <end position="53"/>
    </location>
</feature>
<feature type="transmembrane region" description="Helical" evidence="1">
    <location>
        <begin position="91"/>
        <end position="109"/>
    </location>
</feature>
<keyword evidence="3" id="KW-1185">Reference proteome</keyword>
<keyword evidence="1" id="KW-1133">Transmembrane helix</keyword>
<keyword evidence="1" id="KW-0812">Transmembrane</keyword>
<proteinExistence type="predicted"/>
<gene>
    <name evidence="2" type="ORF">GUA46_01900</name>
</gene>
<dbReference type="RefSeq" id="WP_176619075.1">
    <property type="nucleotide sequence ID" value="NZ_WYET01000001.1"/>
</dbReference>
<dbReference type="EMBL" id="WYET01000001">
    <property type="protein sequence ID" value="NVN17081.1"/>
    <property type="molecule type" value="Genomic_DNA"/>
</dbReference>
<evidence type="ECO:0000313" key="3">
    <source>
        <dbReference type="Proteomes" id="UP000558089"/>
    </source>
</evidence>
<organism evidence="2 3">
    <name type="scientific">Flagellimonas chongwuensis</name>
    <dbReference type="NCBI Taxonomy" id="2697365"/>
    <lineage>
        <taxon>Bacteria</taxon>
        <taxon>Pseudomonadati</taxon>
        <taxon>Bacteroidota</taxon>
        <taxon>Flavobacteriia</taxon>
        <taxon>Flavobacteriales</taxon>
        <taxon>Flavobacteriaceae</taxon>
        <taxon>Flagellimonas</taxon>
    </lineage>
</organism>
<sequence>MKPLVVLIGTFIVSTLILKVFKRNLDLQLAGRIAMSCMLVFTAIGHFAFIGGMETIVPSFIPFKKAVVLITGFMEVLFAIGFLLPKYQKQTACLLIVFFILILPANIKAALEEINYQTGEMNGPGIDYLWFRVPLQFFFMLWVYFASIR</sequence>
<feature type="transmembrane region" description="Helical" evidence="1">
    <location>
        <begin position="6"/>
        <end position="21"/>
    </location>
</feature>
<dbReference type="AlphaFoldDB" id="A0A850N756"/>
<reference evidence="2 3" key="1">
    <citation type="submission" date="2020-01" db="EMBL/GenBank/DDBJ databases">
        <title>Draft Genome Analysis of Muricauda sp. HICW Isolated from coastal seawater of PR China.</title>
        <authorList>
            <person name="Chen M.-X."/>
        </authorList>
    </citation>
    <scope>NUCLEOTIDE SEQUENCE [LARGE SCALE GENOMIC DNA]</scope>
    <source>
        <strain evidence="2 3">HICW</strain>
    </source>
</reference>
<evidence type="ECO:0000256" key="1">
    <source>
        <dbReference type="SAM" id="Phobius"/>
    </source>
</evidence>
<comment type="caution">
    <text evidence="2">The sequence shown here is derived from an EMBL/GenBank/DDBJ whole genome shotgun (WGS) entry which is preliminary data.</text>
</comment>